<protein>
    <submittedName>
        <fullName evidence="1">Uncharacterized protein</fullName>
    </submittedName>
</protein>
<reference evidence="1" key="1">
    <citation type="journal article" date="2020" name="Nature">
        <title>Giant virus diversity and host interactions through global metagenomics.</title>
        <authorList>
            <person name="Schulz F."/>
            <person name="Roux S."/>
            <person name="Paez-Espino D."/>
            <person name="Jungbluth S."/>
            <person name="Walsh D.A."/>
            <person name="Denef V.J."/>
            <person name="McMahon K.D."/>
            <person name="Konstantinidis K.T."/>
            <person name="Eloe-Fadrosh E.A."/>
            <person name="Kyrpides N.C."/>
            <person name="Woyke T."/>
        </authorList>
    </citation>
    <scope>NUCLEOTIDE SEQUENCE</scope>
    <source>
        <strain evidence="1">GVMAG-M-3300027708-51</strain>
    </source>
</reference>
<accession>A0A6C0JLP1</accession>
<dbReference type="EMBL" id="MN740401">
    <property type="protein sequence ID" value="QHU04564.1"/>
    <property type="molecule type" value="Genomic_DNA"/>
</dbReference>
<organism evidence="1">
    <name type="scientific">viral metagenome</name>
    <dbReference type="NCBI Taxonomy" id="1070528"/>
    <lineage>
        <taxon>unclassified sequences</taxon>
        <taxon>metagenomes</taxon>
        <taxon>organismal metagenomes</taxon>
    </lineage>
</organism>
<sequence>MQVNSAQDYLTQYKRQVIGNSYIADPPAKAKNKSSYNYTIFVANRATQYNKFVGGACRGNQTCNTASMGRTFTSLCCVSSGAVLY</sequence>
<evidence type="ECO:0000313" key="1">
    <source>
        <dbReference type="EMBL" id="QHU04564.1"/>
    </source>
</evidence>
<dbReference type="AlphaFoldDB" id="A0A6C0JLP1"/>
<name>A0A6C0JLP1_9ZZZZ</name>
<proteinExistence type="predicted"/>